<dbReference type="OrthoDB" id="9807535at2"/>
<evidence type="ECO:0000256" key="1">
    <source>
        <dbReference type="ARBA" id="ARBA00007689"/>
    </source>
</evidence>
<feature type="domain" description="YCII-related" evidence="2">
    <location>
        <begin position="14"/>
        <end position="97"/>
    </location>
</feature>
<dbReference type="KEGG" id="pbor:BSF38_03136"/>
<name>A0A1U7CRP2_9BACT</name>
<dbReference type="SUPFAM" id="SSF54909">
    <property type="entry name" value="Dimeric alpha+beta barrel"/>
    <property type="match status" value="1"/>
</dbReference>
<organism evidence="3 4">
    <name type="scientific">Paludisphaera borealis</name>
    <dbReference type="NCBI Taxonomy" id="1387353"/>
    <lineage>
        <taxon>Bacteria</taxon>
        <taxon>Pseudomonadati</taxon>
        <taxon>Planctomycetota</taxon>
        <taxon>Planctomycetia</taxon>
        <taxon>Isosphaerales</taxon>
        <taxon>Isosphaeraceae</taxon>
        <taxon>Paludisphaera</taxon>
    </lineage>
</organism>
<dbReference type="PANTHER" id="PTHR35174:SF1">
    <property type="entry name" value="BLL0086 PROTEIN"/>
    <property type="match status" value="1"/>
</dbReference>
<accession>A0A1U7CRP2</accession>
<dbReference type="PANTHER" id="PTHR35174">
    <property type="entry name" value="BLL7171 PROTEIN-RELATED"/>
    <property type="match status" value="1"/>
</dbReference>
<keyword evidence="4" id="KW-1185">Reference proteome</keyword>
<comment type="similarity">
    <text evidence="1">Belongs to the YciI family.</text>
</comment>
<dbReference type="Pfam" id="PF03795">
    <property type="entry name" value="YCII"/>
    <property type="match status" value="1"/>
</dbReference>
<dbReference type="InterPro" id="IPR005545">
    <property type="entry name" value="YCII"/>
</dbReference>
<reference evidence="4" key="1">
    <citation type="submission" date="2016-12" db="EMBL/GenBank/DDBJ databases">
        <title>Comparative genomics of four Isosphaeraceae planctomycetes: a common pool of plasmids and glycoside hydrolase genes.</title>
        <authorList>
            <person name="Ivanova A."/>
        </authorList>
    </citation>
    <scope>NUCLEOTIDE SEQUENCE [LARGE SCALE GENOMIC DNA]</scope>
    <source>
        <strain evidence="4">PX4</strain>
    </source>
</reference>
<dbReference type="STRING" id="1387353.BSF38_03136"/>
<evidence type="ECO:0000313" key="4">
    <source>
        <dbReference type="Proteomes" id="UP000186309"/>
    </source>
</evidence>
<dbReference type="Gene3D" id="3.30.70.1060">
    <property type="entry name" value="Dimeric alpha+beta barrel"/>
    <property type="match status" value="1"/>
</dbReference>
<sequence length="108" mass="11599">MAKFLFIYREPTESRAQPSPEEMQALGAAWGAWMQKFSSAIVPGGDGLKPTGRVVKAGLVTDGPYVEAKELIVSFTIIQADDFDAALAIARACPPGHTIEIREMAGYA</sequence>
<gene>
    <name evidence="3" type="ORF">BSF38_03136</name>
</gene>
<dbReference type="EMBL" id="CP019082">
    <property type="protein sequence ID" value="APW61614.1"/>
    <property type="molecule type" value="Genomic_DNA"/>
</dbReference>
<evidence type="ECO:0000313" key="3">
    <source>
        <dbReference type="EMBL" id="APW61614.1"/>
    </source>
</evidence>
<proteinExistence type="inferred from homology"/>
<evidence type="ECO:0000259" key="2">
    <source>
        <dbReference type="Pfam" id="PF03795"/>
    </source>
</evidence>
<dbReference type="AlphaFoldDB" id="A0A1U7CRP2"/>
<protein>
    <recommendedName>
        <fullName evidence="2">YCII-related domain-containing protein</fullName>
    </recommendedName>
</protein>
<dbReference type="RefSeq" id="WP_076347108.1">
    <property type="nucleotide sequence ID" value="NZ_CP019082.1"/>
</dbReference>
<dbReference type="Proteomes" id="UP000186309">
    <property type="component" value="Chromosome"/>
</dbReference>
<dbReference type="InterPro" id="IPR011008">
    <property type="entry name" value="Dimeric_a/b-barrel"/>
</dbReference>